<dbReference type="Proteomes" id="UP000539111">
    <property type="component" value="Unassembled WGS sequence"/>
</dbReference>
<evidence type="ECO:0000256" key="2">
    <source>
        <dbReference type="ARBA" id="ARBA00022448"/>
    </source>
</evidence>
<accession>A0A7Z0ABV9</accession>
<evidence type="ECO:0000256" key="6">
    <source>
        <dbReference type="ARBA" id="ARBA00023136"/>
    </source>
</evidence>
<keyword evidence="10" id="KW-1185">Reference proteome</keyword>
<keyword evidence="2 7" id="KW-0813">Transport</keyword>
<dbReference type="AlphaFoldDB" id="A0A7Z0ABV9"/>
<gene>
    <name evidence="9" type="ORF">BJY26_001644</name>
</gene>
<dbReference type="Pfam" id="PF00528">
    <property type="entry name" value="BPD_transp_1"/>
    <property type="match status" value="1"/>
</dbReference>
<feature type="domain" description="ABC transmembrane type-1" evidence="8">
    <location>
        <begin position="90"/>
        <end position="274"/>
    </location>
</feature>
<evidence type="ECO:0000256" key="1">
    <source>
        <dbReference type="ARBA" id="ARBA00004651"/>
    </source>
</evidence>
<dbReference type="PROSITE" id="PS50928">
    <property type="entry name" value="ABC_TM1"/>
    <property type="match status" value="1"/>
</dbReference>
<dbReference type="Gene3D" id="1.10.3720.10">
    <property type="entry name" value="MetI-like"/>
    <property type="match status" value="1"/>
</dbReference>
<dbReference type="CDD" id="cd06261">
    <property type="entry name" value="TM_PBP2"/>
    <property type="match status" value="1"/>
</dbReference>
<evidence type="ECO:0000256" key="7">
    <source>
        <dbReference type="RuleBase" id="RU363032"/>
    </source>
</evidence>
<evidence type="ECO:0000259" key="8">
    <source>
        <dbReference type="PROSITE" id="PS50928"/>
    </source>
</evidence>
<feature type="transmembrane region" description="Helical" evidence="7">
    <location>
        <begin position="98"/>
        <end position="116"/>
    </location>
</feature>
<dbReference type="EMBL" id="JACBZP010000001">
    <property type="protein sequence ID" value="NYI67338.1"/>
    <property type="molecule type" value="Genomic_DNA"/>
</dbReference>
<feature type="transmembrane region" description="Helical" evidence="7">
    <location>
        <begin position="155"/>
        <end position="175"/>
    </location>
</feature>
<evidence type="ECO:0000313" key="9">
    <source>
        <dbReference type="EMBL" id="NYI67338.1"/>
    </source>
</evidence>
<dbReference type="GO" id="GO:0055085">
    <property type="term" value="P:transmembrane transport"/>
    <property type="evidence" value="ECO:0007669"/>
    <property type="project" value="InterPro"/>
</dbReference>
<dbReference type="PANTHER" id="PTHR30151">
    <property type="entry name" value="ALKANE SULFONATE ABC TRANSPORTER-RELATED, MEMBRANE SUBUNIT"/>
    <property type="match status" value="1"/>
</dbReference>
<dbReference type="InterPro" id="IPR035906">
    <property type="entry name" value="MetI-like_sf"/>
</dbReference>
<keyword evidence="3" id="KW-1003">Cell membrane</keyword>
<feature type="transmembrane region" description="Helical" evidence="7">
    <location>
        <begin position="250"/>
        <end position="270"/>
    </location>
</feature>
<dbReference type="GO" id="GO:0005886">
    <property type="term" value="C:plasma membrane"/>
    <property type="evidence" value="ECO:0007669"/>
    <property type="project" value="UniProtKB-SubCell"/>
</dbReference>
<keyword evidence="4 7" id="KW-0812">Transmembrane</keyword>
<reference evidence="9 10" key="1">
    <citation type="submission" date="2020-07" db="EMBL/GenBank/DDBJ databases">
        <title>Sequencing the genomes of 1000 actinobacteria strains.</title>
        <authorList>
            <person name="Klenk H.-P."/>
        </authorList>
    </citation>
    <scope>NUCLEOTIDE SEQUENCE [LARGE SCALE GENOMIC DNA]</scope>
    <source>
        <strain evidence="9 10">DSM 26341</strain>
    </source>
</reference>
<comment type="caution">
    <text evidence="9">The sequence shown here is derived from an EMBL/GenBank/DDBJ whole genome shotgun (WGS) entry which is preliminary data.</text>
</comment>
<name>A0A7Z0ABV9_9MICO</name>
<sequence length="286" mass="29968">MTRRLALAAVAPEIVKGKDEVATIRASGKTTRTTRAARVLAPVVLGIVVLAVWQAVTGSGVVSAYFLPSPVAIAGEFVGQVAHSSLLTFTGRTLVESLAGSALGIIVALPLGYLVARKPLFSAAVEPYFAASQAIPAVALAPLLVLWLGYGLFPIAILCALLVFFPIYVTTVLGLQTLDREVLDAARMDGVSAASMLWYIEFPLAMPSVLAGVRNGLTLSVTGAVVGEFVMGGDGLGLLLNAQRDSVDTVGLFATLVMLSALAIAMYLLVRLFERRVRALVGLTEE</sequence>
<keyword evidence="5 7" id="KW-1133">Transmembrane helix</keyword>
<dbReference type="InterPro" id="IPR000515">
    <property type="entry name" value="MetI-like"/>
</dbReference>
<evidence type="ECO:0000256" key="5">
    <source>
        <dbReference type="ARBA" id="ARBA00022989"/>
    </source>
</evidence>
<keyword evidence="6 7" id="KW-0472">Membrane</keyword>
<feature type="transmembrane region" description="Helical" evidence="7">
    <location>
        <begin position="39"/>
        <end position="67"/>
    </location>
</feature>
<feature type="transmembrane region" description="Helical" evidence="7">
    <location>
        <begin position="196"/>
        <end position="213"/>
    </location>
</feature>
<dbReference type="SUPFAM" id="SSF161098">
    <property type="entry name" value="MetI-like"/>
    <property type="match status" value="1"/>
</dbReference>
<feature type="transmembrane region" description="Helical" evidence="7">
    <location>
        <begin position="128"/>
        <end position="149"/>
    </location>
</feature>
<dbReference type="RefSeq" id="WP_269151223.1">
    <property type="nucleotide sequence ID" value="NZ_JAJTWV010000061.1"/>
</dbReference>
<evidence type="ECO:0000313" key="10">
    <source>
        <dbReference type="Proteomes" id="UP000539111"/>
    </source>
</evidence>
<proteinExistence type="inferred from homology"/>
<comment type="similarity">
    <text evidence="7">Belongs to the binding-protein-dependent transport system permease family.</text>
</comment>
<evidence type="ECO:0000256" key="4">
    <source>
        <dbReference type="ARBA" id="ARBA00022692"/>
    </source>
</evidence>
<comment type="subcellular location">
    <subcellularLocation>
        <location evidence="1 7">Cell membrane</location>
        <topology evidence="1 7">Multi-pass membrane protein</topology>
    </subcellularLocation>
</comment>
<dbReference type="PANTHER" id="PTHR30151:SF20">
    <property type="entry name" value="ABC TRANSPORTER PERMEASE PROTEIN HI_0355-RELATED"/>
    <property type="match status" value="1"/>
</dbReference>
<protein>
    <submittedName>
        <fullName evidence="9">NitT/TauT family transport system permease protein</fullName>
    </submittedName>
</protein>
<evidence type="ECO:0000256" key="3">
    <source>
        <dbReference type="ARBA" id="ARBA00022475"/>
    </source>
</evidence>
<organism evidence="9 10">
    <name type="scientific">Spelaeicoccus albus</name>
    <dbReference type="NCBI Taxonomy" id="1280376"/>
    <lineage>
        <taxon>Bacteria</taxon>
        <taxon>Bacillati</taxon>
        <taxon>Actinomycetota</taxon>
        <taxon>Actinomycetes</taxon>
        <taxon>Micrococcales</taxon>
        <taxon>Brevibacteriaceae</taxon>
        <taxon>Spelaeicoccus</taxon>
    </lineage>
</organism>